<dbReference type="PANTHER" id="PTHR24408:SF30">
    <property type="entry name" value="VASCULAR ENDOTHELIAL ZINC FINGER 1"/>
    <property type="match status" value="1"/>
</dbReference>
<dbReference type="InterPro" id="IPR013087">
    <property type="entry name" value="Znf_C2H2_type"/>
</dbReference>
<feature type="domain" description="C2H2-type" evidence="6">
    <location>
        <begin position="141"/>
        <end position="169"/>
    </location>
</feature>
<proteinExistence type="predicted"/>
<feature type="domain" description="C2H2-type" evidence="6">
    <location>
        <begin position="225"/>
        <end position="252"/>
    </location>
</feature>
<evidence type="ECO:0000256" key="3">
    <source>
        <dbReference type="ARBA" id="ARBA00022771"/>
    </source>
</evidence>
<feature type="domain" description="C2H2-type" evidence="6">
    <location>
        <begin position="253"/>
        <end position="276"/>
    </location>
</feature>
<dbReference type="SUPFAM" id="SSF57667">
    <property type="entry name" value="beta-beta-alpha zinc fingers"/>
    <property type="match status" value="4"/>
</dbReference>
<keyword evidence="2" id="KW-0677">Repeat</keyword>
<feature type="domain" description="C2H2-type" evidence="6">
    <location>
        <begin position="169"/>
        <end position="196"/>
    </location>
</feature>
<dbReference type="Proteomes" id="UP001307889">
    <property type="component" value="Chromosome 5"/>
</dbReference>
<evidence type="ECO:0000256" key="4">
    <source>
        <dbReference type="ARBA" id="ARBA00022833"/>
    </source>
</evidence>
<evidence type="ECO:0000256" key="1">
    <source>
        <dbReference type="ARBA" id="ARBA00022723"/>
    </source>
</evidence>
<evidence type="ECO:0000259" key="6">
    <source>
        <dbReference type="PROSITE" id="PS50157"/>
    </source>
</evidence>
<evidence type="ECO:0000256" key="5">
    <source>
        <dbReference type="PROSITE-ProRule" id="PRU00042"/>
    </source>
</evidence>
<dbReference type="PROSITE" id="PS00028">
    <property type="entry name" value="ZINC_FINGER_C2H2_1"/>
    <property type="match status" value="6"/>
</dbReference>
<dbReference type="PROSITE" id="PS50157">
    <property type="entry name" value="ZINC_FINGER_C2H2_2"/>
    <property type="match status" value="6"/>
</dbReference>
<protein>
    <submittedName>
        <fullName evidence="7">IKAROS family zinc finger 5 (Pegasus)</fullName>
    </submittedName>
</protein>
<feature type="domain" description="C2H2-type" evidence="6">
    <location>
        <begin position="197"/>
        <end position="224"/>
    </location>
</feature>
<dbReference type="EMBL" id="AP028913">
    <property type="protein sequence ID" value="BES94474.1"/>
    <property type="molecule type" value="Genomic_DNA"/>
</dbReference>
<sequence>MEMSQAVSTPDLPSKDVPICRDCEVHREDFNFAHLKLGQSPCGICNQMDTSCRNGEERTYVCSICEYTNRSLSNLRIHMMKHSGDHLADCRFCSRTFYSKKACREHELSKHSLAGSRLKSKFLKRKRRLKLSSCNGKNTNYQCEMCGWTYSSWKGIQRHRMVAHQGQEYQCDVCDKRLKSLDSLKNHLLIHRGEKRYTCATCEKQFRTRNGLVVHVRIHTGAKPFKCQICERSFSQSSSLKVHIRYHNGDRPFQCELCGKKYVTASLLRKHVESSH</sequence>
<keyword evidence="8" id="KW-1185">Reference proteome</keyword>
<accession>A0ABN7ASN7</accession>
<dbReference type="SMART" id="SM00355">
    <property type="entry name" value="ZnF_C2H2"/>
    <property type="match status" value="7"/>
</dbReference>
<evidence type="ECO:0000313" key="7">
    <source>
        <dbReference type="EMBL" id="BES94474.1"/>
    </source>
</evidence>
<organism evidence="7 8">
    <name type="scientific">Nesidiocoris tenuis</name>
    <dbReference type="NCBI Taxonomy" id="355587"/>
    <lineage>
        <taxon>Eukaryota</taxon>
        <taxon>Metazoa</taxon>
        <taxon>Ecdysozoa</taxon>
        <taxon>Arthropoda</taxon>
        <taxon>Hexapoda</taxon>
        <taxon>Insecta</taxon>
        <taxon>Pterygota</taxon>
        <taxon>Neoptera</taxon>
        <taxon>Paraneoptera</taxon>
        <taxon>Hemiptera</taxon>
        <taxon>Heteroptera</taxon>
        <taxon>Panheteroptera</taxon>
        <taxon>Cimicomorpha</taxon>
        <taxon>Miridae</taxon>
        <taxon>Dicyphina</taxon>
        <taxon>Nesidiocoris</taxon>
    </lineage>
</organism>
<keyword evidence="4" id="KW-0862">Zinc</keyword>
<keyword evidence="1" id="KW-0479">Metal-binding</keyword>
<gene>
    <name evidence="7" type="ORF">NTJ_07283</name>
</gene>
<evidence type="ECO:0000313" key="8">
    <source>
        <dbReference type="Proteomes" id="UP001307889"/>
    </source>
</evidence>
<dbReference type="Gene3D" id="3.30.160.60">
    <property type="entry name" value="Classic Zinc Finger"/>
    <property type="match status" value="5"/>
</dbReference>
<feature type="domain" description="C2H2-type" evidence="6">
    <location>
        <begin position="60"/>
        <end position="87"/>
    </location>
</feature>
<name>A0ABN7ASN7_9HEMI</name>
<dbReference type="Pfam" id="PF00096">
    <property type="entry name" value="zf-C2H2"/>
    <property type="match status" value="6"/>
</dbReference>
<reference evidence="7 8" key="1">
    <citation type="submission" date="2023-09" db="EMBL/GenBank/DDBJ databases">
        <title>Nesidiocoris tenuis whole genome shotgun sequence.</title>
        <authorList>
            <person name="Shibata T."/>
            <person name="Shimoda M."/>
            <person name="Kobayashi T."/>
            <person name="Uehara T."/>
        </authorList>
    </citation>
    <scope>NUCLEOTIDE SEQUENCE [LARGE SCALE GENOMIC DNA]</scope>
    <source>
        <strain evidence="7 8">Japan</strain>
    </source>
</reference>
<keyword evidence="3 5" id="KW-0863">Zinc-finger</keyword>
<dbReference type="PANTHER" id="PTHR24408">
    <property type="entry name" value="ZINC FINGER PROTEIN"/>
    <property type="match status" value="1"/>
</dbReference>
<dbReference type="InterPro" id="IPR036236">
    <property type="entry name" value="Znf_C2H2_sf"/>
</dbReference>
<evidence type="ECO:0000256" key="2">
    <source>
        <dbReference type="ARBA" id="ARBA00022737"/>
    </source>
</evidence>